<sequence>MWSDQLEERQRGMATVNRATGRKVATKPEAIQYPMPSAVCLPDTGANSHHNMHVQQSHWYSYSDEQQIGPTRDCKILPVAE</sequence>
<dbReference type="EMBL" id="CAAALY010280571">
    <property type="protein sequence ID" value="VEL43337.1"/>
    <property type="molecule type" value="Genomic_DNA"/>
</dbReference>
<dbReference type="AlphaFoldDB" id="A0A3S5FHA8"/>
<comment type="caution">
    <text evidence="2">The sequence shown here is derived from an EMBL/GenBank/DDBJ whole genome shotgun (WGS) entry which is preliminary data.</text>
</comment>
<name>A0A3S5FHA8_9PLAT</name>
<feature type="compositionally biased region" description="Basic and acidic residues" evidence="1">
    <location>
        <begin position="1"/>
        <end position="11"/>
    </location>
</feature>
<reference evidence="2" key="1">
    <citation type="submission" date="2018-11" db="EMBL/GenBank/DDBJ databases">
        <authorList>
            <consortium name="Pathogen Informatics"/>
        </authorList>
    </citation>
    <scope>NUCLEOTIDE SEQUENCE</scope>
</reference>
<evidence type="ECO:0000313" key="2">
    <source>
        <dbReference type="EMBL" id="VEL43337.1"/>
    </source>
</evidence>
<evidence type="ECO:0000313" key="3">
    <source>
        <dbReference type="Proteomes" id="UP000784294"/>
    </source>
</evidence>
<proteinExistence type="predicted"/>
<evidence type="ECO:0000256" key="1">
    <source>
        <dbReference type="SAM" id="MobiDB-lite"/>
    </source>
</evidence>
<accession>A0A3S5FHA8</accession>
<dbReference type="Proteomes" id="UP000784294">
    <property type="component" value="Unassembled WGS sequence"/>
</dbReference>
<keyword evidence="3" id="KW-1185">Reference proteome</keyword>
<organism evidence="2 3">
    <name type="scientific">Protopolystoma xenopodis</name>
    <dbReference type="NCBI Taxonomy" id="117903"/>
    <lineage>
        <taxon>Eukaryota</taxon>
        <taxon>Metazoa</taxon>
        <taxon>Spiralia</taxon>
        <taxon>Lophotrochozoa</taxon>
        <taxon>Platyhelminthes</taxon>
        <taxon>Monogenea</taxon>
        <taxon>Polyopisthocotylea</taxon>
        <taxon>Polystomatidea</taxon>
        <taxon>Polystomatidae</taxon>
        <taxon>Protopolystoma</taxon>
    </lineage>
</organism>
<feature type="region of interest" description="Disordered" evidence="1">
    <location>
        <begin position="1"/>
        <end position="23"/>
    </location>
</feature>
<gene>
    <name evidence="2" type="ORF">PXEA_LOCUS36777</name>
</gene>
<protein>
    <submittedName>
        <fullName evidence="2">Uncharacterized protein</fullName>
    </submittedName>
</protein>